<evidence type="ECO:0000313" key="3">
    <source>
        <dbReference type="Proteomes" id="UP000199111"/>
    </source>
</evidence>
<dbReference type="Proteomes" id="UP000199111">
    <property type="component" value="Unassembled WGS sequence"/>
</dbReference>
<reference evidence="3" key="1">
    <citation type="submission" date="2016-10" db="EMBL/GenBank/DDBJ databases">
        <authorList>
            <person name="Varghese N."/>
            <person name="Submissions S."/>
        </authorList>
    </citation>
    <scope>NUCLEOTIDE SEQUENCE [LARGE SCALE GENOMIC DNA]</scope>
    <source>
        <strain evidence="3">CGMCC 4.2126</strain>
    </source>
</reference>
<dbReference type="InterPro" id="IPR007278">
    <property type="entry name" value="DUF397"/>
</dbReference>
<evidence type="ECO:0000259" key="1">
    <source>
        <dbReference type="Pfam" id="PF04149"/>
    </source>
</evidence>
<dbReference type="EMBL" id="FOQY01000042">
    <property type="protein sequence ID" value="SFK93819.1"/>
    <property type="molecule type" value="Genomic_DNA"/>
</dbReference>
<protein>
    <recommendedName>
        <fullName evidence="1">DUF397 domain-containing protein</fullName>
    </recommendedName>
</protein>
<accession>A0A1I4DLL1</accession>
<sequence>MDGLTRELRTARWRKSTLSGDDGSDCVEVAELSGGRRAVRDSKDHGGPALVFTPGEWAAFVGGVKNGEFG</sequence>
<name>A0A1I4DLL1_9ACTN</name>
<feature type="domain" description="DUF397" evidence="1">
    <location>
        <begin position="11"/>
        <end position="65"/>
    </location>
</feature>
<dbReference type="RefSeq" id="WP_093891522.1">
    <property type="nucleotide sequence ID" value="NZ_FOQY01000042.1"/>
</dbReference>
<dbReference type="AlphaFoldDB" id="A0A1I4DLL1"/>
<evidence type="ECO:0000313" key="2">
    <source>
        <dbReference type="EMBL" id="SFK93819.1"/>
    </source>
</evidence>
<dbReference type="GeneID" id="96302988"/>
<keyword evidence="3" id="KW-1185">Reference proteome</keyword>
<proteinExistence type="predicted"/>
<gene>
    <name evidence="2" type="ORF">SAMN05216275_1423</name>
</gene>
<organism evidence="2 3">
    <name type="scientific">Streptosporangium canum</name>
    <dbReference type="NCBI Taxonomy" id="324952"/>
    <lineage>
        <taxon>Bacteria</taxon>
        <taxon>Bacillati</taxon>
        <taxon>Actinomycetota</taxon>
        <taxon>Actinomycetes</taxon>
        <taxon>Streptosporangiales</taxon>
        <taxon>Streptosporangiaceae</taxon>
        <taxon>Streptosporangium</taxon>
    </lineage>
</organism>
<dbReference type="Pfam" id="PF04149">
    <property type="entry name" value="DUF397"/>
    <property type="match status" value="1"/>
</dbReference>